<dbReference type="GO" id="GO:0005886">
    <property type="term" value="C:plasma membrane"/>
    <property type="evidence" value="ECO:0007669"/>
    <property type="project" value="TreeGrafter"/>
</dbReference>
<feature type="domain" description="Protein kinase" evidence="10">
    <location>
        <begin position="53"/>
        <end position="291"/>
    </location>
</feature>
<proteinExistence type="predicted"/>
<evidence type="ECO:0000256" key="2">
    <source>
        <dbReference type="ARBA" id="ARBA00022692"/>
    </source>
</evidence>
<dbReference type="SMART" id="SM00219">
    <property type="entry name" value="TyrKc"/>
    <property type="match status" value="1"/>
</dbReference>
<evidence type="ECO:0000256" key="6">
    <source>
        <dbReference type="ARBA" id="ARBA00023180"/>
    </source>
</evidence>
<name>A0A9W9ZKJ2_9CNID</name>
<evidence type="ECO:0000256" key="4">
    <source>
        <dbReference type="ARBA" id="ARBA00023136"/>
    </source>
</evidence>
<evidence type="ECO:0000313" key="11">
    <source>
        <dbReference type="EMBL" id="KAJ7383418.1"/>
    </source>
</evidence>
<dbReference type="SUPFAM" id="SSF56112">
    <property type="entry name" value="Protein kinase-like (PK-like)"/>
    <property type="match status" value="1"/>
</dbReference>
<dbReference type="InterPro" id="IPR050122">
    <property type="entry name" value="RTK"/>
</dbReference>
<dbReference type="EMBL" id="MU825899">
    <property type="protein sequence ID" value="KAJ7383418.1"/>
    <property type="molecule type" value="Genomic_DNA"/>
</dbReference>
<protein>
    <recommendedName>
        <fullName evidence="10">Protein kinase domain-containing protein</fullName>
    </recommendedName>
</protein>
<dbReference type="InterPro" id="IPR011009">
    <property type="entry name" value="Kinase-like_dom_sf"/>
</dbReference>
<evidence type="ECO:0000256" key="5">
    <source>
        <dbReference type="ARBA" id="ARBA00023170"/>
    </source>
</evidence>
<dbReference type="GO" id="GO:0004714">
    <property type="term" value="F:transmembrane receptor protein tyrosine kinase activity"/>
    <property type="evidence" value="ECO:0007669"/>
    <property type="project" value="TreeGrafter"/>
</dbReference>
<feature type="binding site" evidence="8">
    <location>
        <position position="216"/>
    </location>
    <ligand>
        <name>ATP</name>
        <dbReference type="ChEBI" id="CHEBI:30616"/>
    </ligand>
</feature>
<keyword evidence="8" id="KW-0547">Nucleotide-binding</keyword>
<dbReference type="Gene3D" id="1.10.510.10">
    <property type="entry name" value="Transferase(Phosphotransferase) domain 1"/>
    <property type="match status" value="1"/>
</dbReference>
<keyword evidence="9" id="KW-0460">Magnesium</keyword>
<dbReference type="InterPro" id="IPR020635">
    <property type="entry name" value="Tyr_kinase_cat_dom"/>
</dbReference>
<feature type="binding site" evidence="9">
    <location>
        <position position="217"/>
    </location>
    <ligand>
        <name>Mg(2+)</name>
        <dbReference type="ChEBI" id="CHEBI:18420"/>
    </ligand>
</feature>
<dbReference type="GO" id="GO:0007169">
    <property type="term" value="P:cell surface receptor protein tyrosine kinase signaling pathway"/>
    <property type="evidence" value="ECO:0007669"/>
    <property type="project" value="TreeGrafter"/>
</dbReference>
<dbReference type="SUPFAM" id="SSF48726">
    <property type="entry name" value="Immunoglobulin"/>
    <property type="match status" value="1"/>
</dbReference>
<dbReference type="PROSITE" id="PS50011">
    <property type="entry name" value="PROTEIN_KINASE_DOM"/>
    <property type="match status" value="1"/>
</dbReference>
<dbReference type="InterPro" id="IPR036179">
    <property type="entry name" value="Ig-like_dom_sf"/>
</dbReference>
<comment type="caution">
    <text evidence="11">The sequence shown here is derived from an EMBL/GenBank/DDBJ whole genome shotgun (WGS) entry which is preliminary data.</text>
</comment>
<organism evidence="11 12">
    <name type="scientific">Desmophyllum pertusum</name>
    <dbReference type="NCBI Taxonomy" id="174260"/>
    <lineage>
        <taxon>Eukaryota</taxon>
        <taxon>Metazoa</taxon>
        <taxon>Cnidaria</taxon>
        <taxon>Anthozoa</taxon>
        <taxon>Hexacorallia</taxon>
        <taxon>Scleractinia</taxon>
        <taxon>Caryophylliina</taxon>
        <taxon>Caryophylliidae</taxon>
        <taxon>Desmophyllum</taxon>
    </lineage>
</organism>
<keyword evidence="12" id="KW-1185">Reference proteome</keyword>
<dbReference type="PROSITE" id="PS00109">
    <property type="entry name" value="PROTEIN_KINASE_TYR"/>
    <property type="match status" value="1"/>
</dbReference>
<dbReference type="Pfam" id="PF07714">
    <property type="entry name" value="PK_Tyr_Ser-Thr"/>
    <property type="match status" value="1"/>
</dbReference>
<dbReference type="Gene3D" id="2.60.40.10">
    <property type="entry name" value="Immunoglobulins"/>
    <property type="match status" value="1"/>
</dbReference>
<dbReference type="PANTHER" id="PTHR24416:SF583">
    <property type="entry name" value="RECEPTOR PROTEIN-TYROSINE KINASE"/>
    <property type="match status" value="1"/>
</dbReference>
<dbReference type="GO" id="GO:0005524">
    <property type="term" value="F:ATP binding"/>
    <property type="evidence" value="ECO:0007669"/>
    <property type="project" value="UniProtKB-KW"/>
</dbReference>
<keyword evidence="2" id="KW-0812">Transmembrane</keyword>
<dbReference type="PIRSF" id="PIRSF000615">
    <property type="entry name" value="TyrPK_CSF1-R"/>
    <property type="match status" value="1"/>
</dbReference>
<comment type="subcellular location">
    <subcellularLocation>
        <location evidence="1">Membrane</location>
        <topology evidence="1">Single-pass membrane protein</topology>
    </subcellularLocation>
</comment>
<feature type="binding site" evidence="9">
    <location>
        <position position="230"/>
    </location>
    <ligand>
        <name>Mg(2+)</name>
        <dbReference type="ChEBI" id="CHEBI:18420"/>
    </ligand>
</feature>
<evidence type="ECO:0000256" key="7">
    <source>
        <dbReference type="PIRSR" id="PIRSR000615-1"/>
    </source>
</evidence>
<keyword evidence="4" id="KW-0472">Membrane</keyword>
<evidence type="ECO:0000256" key="1">
    <source>
        <dbReference type="ARBA" id="ARBA00004167"/>
    </source>
</evidence>
<evidence type="ECO:0000256" key="8">
    <source>
        <dbReference type="PIRSR" id="PIRSR000615-2"/>
    </source>
</evidence>
<keyword evidence="6" id="KW-0325">Glycoprotein</keyword>
<evidence type="ECO:0000313" key="12">
    <source>
        <dbReference type="Proteomes" id="UP001163046"/>
    </source>
</evidence>
<dbReference type="GO" id="GO:0046872">
    <property type="term" value="F:metal ion binding"/>
    <property type="evidence" value="ECO:0007669"/>
    <property type="project" value="UniProtKB-KW"/>
</dbReference>
<dbReference type="InterPro" id="IPR001245">
    <property type="entry name" value="Ser-Thr/Tyr_kinase_cat_dom"/>
</dbReference>
<dbReference type="InterPro" id="IPR008266">
    <property type="entry name" value="Tyr_kinase_AS"/>
</dbReference>
<evidence type="ECO:0000256" key="3">
    <source>
        <dbReference type="ARBA" id="ARBA00022989"/>
    </source>
</evidence>
<keyword evidence="9" id="KW-0479">Metal-binding</keyword>
<dbReference type="Proteomes" id="UP001163046">
    <property type="component" value="Unassembled WGS sequence"/>
</dbReference>
<dbReference type="AlphaFoldDB" id="A0A9W9ZKJ2"/>
<keyword evidence="8" id="KW-0067">ATP-binding</keyword>
<evidence type="ECO:0000259" key="10">
    <source>
        <dbReference type="PROSITE" id="PS50011"/>
    </source>
</evidence>
<keyword evidence="3" id="KW-1133">Transmembrane helix</keyword>
<sequence length="291" mass="32882">MNGLVNKLVTKVLWAIDSLSIGLDEDVRSLFAGRKSVLHCIVSGWPLPVVKWLMNGKELRNGDLNQTVSLEEEKDEEQCNSSLHFSELNIRHAINSSAADTKDRELYAGSRTHIPTDDQDGGEDENNTEVLEEIAGPSSAQDVAEKHDLDERAIPLIVFSASGQEGDAPTEKTDDECRDDCESFYPTDLKSFAWQIAQGMSYLSEKGLVHRDLAARNVLVGHGKVLKIADFGLMRQVYHEVYEVQKQKKLPVKWMAPESLYKQIFTAKSDVWSYGVVRNRYCWWYTLSTVR</sequence>
<dbReference type="GO" id="GO:0043235">
    <property type="term" value="C:receptor complex"/>
    <property type="evidence" value="ECO:0007669"/>
    <property type="project" value="TreeGrafter"/>
</dbReference>
<accession>A0A9W9ZKJ2</accession>
<evidence type="ECO:0000256" key="9">
    <source>
        <dbReference type="PIRSR" id="PIRSR000615-3"/>
    </source>
</evidence>
<feature type="active site" description="Proton acceptor" evidence="7">
    <location>
        <position position="212"/>
    </location>
</feature>
<dbReference type="InterPro" id="IPR000719">
    <property type="entry name" value="Prot_kinase_dom"/>
</dbReference>
<keyword evidence="5" id="KW-0675">Receptor</keyword>
<dbReference type="InterPro" id="IPR013783">
    <property type="entry name" value="Ig-like_fold"/>
</dbReference>
<gene>
    <name evidence="11" type="ORF">OS493_028094</name>
</gene>
<dbReference type="PANTHER" id="PTHR24416">
    <property type="entry name" value="TYROSINE-PROTEIN KINASE RECEPTOR"/>
    <property type="match status" value="1"/>
</dbReference>
<reference evidence="11" key="1">
    <citation type="submission" date="2023-01" db="EMBL/GenBank/DDBJ databases">
        <title>Genome assembly of the deep-sea coral Lophelia pertusa.</title>
        <authorList>
            <person name="Herrera S."/>
            <person name="Cordes E."/>
        </authorList>
    </citation>
    <scope>NUCLEOTIDE SEQUENCE</scope>
    <source>
        <strain evidence="11">USNM1676648</strain>
        <tissue evidence="11">Polyp</tissue>
    </source>
</reference>
<dbReference type="OrthoDB" id="5975131at2759"/>
<dbReference type="PRINTS" id="PR00109">
    <property type="entry name" value="TYRKINASE"/>
</dbReference>